<feature type="transmembrane region" description="Helical" evidence="1">
    <location>
        <begin position="145"/>
        <end position="166"/>
    </location>
</feature>
<keyword evidence="3" id="KW-1185">Reference proteome</keyword>
<proteinExistence type="predicted"/>
<comment type="caution">
    <text evidence="2">The sequence shown here is derived from an EMBL/GenBank/DDBJ whole genome shotgun (WGS) entry which is preliminary data.</text>
</comment>
<dbReference type="Proteomes" id="UP001642540">
    <property type="component" value="Unassembled WGS sequence"/>
</dbReference>
<name>A0ABP1QUA6_9HEXA</name>
<sequence length="287" mass="31965">MSEIAERKSHGKKVHGQAYDFLGITFLIIICNLRIISHYSSTKERINPKNYWDWESQLEDGNLSRLVIERPKSLMSGSEFCKETHNFYSILRVKRAQLYLSPGIPNIEGVCPDPNLEIASISIATCCLIYSVIIMVVVGTSKSDFSVFGLLAFLNVVGLFVSAVIISTCSSMQEAVNNALEQEQIVMDDAGDTIAGVSIAEKAPAPLDHPDHFLHIFEDKQDDQMERNNSGFSHTSISISIGKVESSLDFNSLSETSDSVEDIYNAESEFDLNDNNNYEDEFNGIQM</sequence>
<keyword evidence="1" id="KW-0812">Transmembrane</keyword>
<evidence type="ECO:0000313" key="2">
    <source>
        <dbReference type="EMBL" id="CAL8111810.1"/>
    </source>
</evidence>
<dbReference type="EMBL" id="CAXLJM020000046">
    <property type="protein sequence ID" value="CAL8111810.1"/>
    <property type="molecule type" value="Genomic_DNA"/>
</dbReference>
<reference evidence="2 3" key="1">
    <citation type="submission" date="2024-08" db="EMBL/GenBank/DDBJ databases">
        <authorList>
            <person name="Cucini C."/>
            <person name="Frati F."/>
        </authorList>
    </citation>
    <scope>NUCLEOTIDE SEQUENCE [LARGE SCALE GENOMIC DNA]</scope>
</reference>
<keyword evidence="1" id="KW-0472">Membrane</keyword>
<evidence type="ECO:0000313" key="3">
    <source>
        <dbReference type="Proteomes" id="UP001642540"/>
    </source>
</evidence>
<gene>
    <name evidence="2" type="ORF">ODALV1_LOCUS15367</name>
</gene>
<accession>A0ABP1QUA6</accession>
<organism evidence="2 3">
    <name type="scientific">Orchesella dallaii</name>
    <dbReference type="NCBI Taxonomy" id="48710"/>
    <lineage>
        <taxon>Eukaryota</taxon>
        <taxon>Metazoa</taxon>
        <taxon>Ecdysozoa</taxon>
        <taxon>Arthropoda</taxon>
        <taxon>Hexapoda</taxon>
        <taxon>Collembola</taxon>
        <taxon>Entomobryomorpha</taxon>
        <taxon>Entomobryoidea</taxon>
        <taxon>Orchesellidae</taxon>
        <taxon>Orchesellinae</taxon>
        <taxon>Orchesella</taxon>
    </lineage>
</organism>
<evidence type="ECO:0000256" key="1">
    <source>
        <dbReference type="SAM" id="Phobius"/>
    </source>
</evidence>
<feature type="transmembrane region" description="Helical" evidence="1">
    <location>
        <begin position="118"/>
        <end position="138"/>
    </location>
</feature>
<protein>
    <submittedName>
        <fullName evidence="2">Uncharacterized protein</fullName>
    </submittedName>
</protein>
<keyword evidence="1" id="KW-1133">Transmembrane helix</keyword>
<feature type="transmembrane region" description="Helical" evidence="1">
    <location>
        <begin position="21"/>
        <end position="40"/>
    </location>
</feature>